<name>A0A6N3I1K2_CLOSY</name>
<reference evidence="1" key="1">
    <citation type="submission" date="2019-11" db="EMBL/GenBank/DDBJ databases">
        <authorList>
            <person name="Feng L."/>
        </authorList>
    </citation>
    <scope>NUCLEOTIDE SEQUENCE</scope>
    <source>
        <strain evidence="1">CsymbiosumLFYP84</strain>
    </source>
</reference>
<protein>
    <submittedName>
        <fullName evidence="1">Uncharacterized protein</fullName>
    </submittedName>
</protein>
<organism evidence="1">
    <name type="scientific">Clostridium symbiosum</name>
    <name type="common">Bacteroides symbiosus</name>
    <dbReference type="NCBI Taxonomy" id="1512"/>
    <lineage>
        <taxon>Bacteria</taxon>
        <taxon>Bacillati</taxon>
        <taxon>Bacillota</taxon>
        <taxon>Clostridia</taxon>
        <taxon>Lachnospirales</taxon>
        <taxon>Lachnospiraceae</taxon>
        <taxon>Otoolea</taxon>
    </lineage>
</organism>
<gene>
    <name evidence="1" type="ORF">CSLFYP84_04654</name>
</gene>
<accession>A0A6N3I1K2</accession>
<sequence>MLLMYNSSGQLTELYNGSAQECGNPTGVLNRAAI</sequence>
<proteinExistence type="predicted"/>
<evidence type="ECO:0000313" key="1">
    <source>
        <dbReference type="EMBL" id="VYU82511.1"/>
    </source>
</evidence>
<dbReference type="EMBL" id="CACRUA010000083">
    <property type="protein sequence ID" value="VYU82511.1"/>
    <property type="molecule type" value="Genomic_DNA"/>
</dbReference>
<dbReference type="AlphaFoldDB" id="A0A6N3I1K2"/>